<organism evidence="2 3">
    <name type="scientific">Candidatus Nitrospira allomarina</name>
    <dbReference type="NCBI Taxonomy" id="3020900"/>
    <lineage>
        <taxon>Bacteria</taxon>
        <taxon>Pseudomonadati</taxon>
        <taxon>Nitrospirota</taxon>
        <taxon>Nitrospiria</taxon>
        <taxon>Nitrospirales</taxon>
        <taxon>Nitrospiraceae</taxon>
        <taxon>Nitrospira</taxon>
    </lineage>
</organism>
<gene>
    <name evidence="2" type="ORF">PP769_19305</name>
</gene>
<dbReference type="Proteomes" id="UP001302719">
    <property type="component" value="Chromosome"/>
</dbReference>
<dbReference type="InterPro" id="IPR007361">
    <property type="entry name" value="DUF427"/>
</dbReference>
<protein>
    <submittedName>
        <fullName evidence="2">DUF427 domain-containing protein</fullName>
    </submittedName>
</protein>
<evidence type="ECO:0000313" key="2">
    <source>
        <dbReference type="EMBL" id="WNM58091.1"/>
    </source>
</evidence>
<dbReference type="EMBL" id="CP116967">
    <property type="protein sequence ID" value="WNM58091.1"/>
    <property type="molecule type" value="Genomic_DNA"/>
</dbReference>
<reference evidence="2 3" key="1">
    <citation type="submission" date="2023-01" db="EMBL/GenBank/DDBJ databases">
        <title>Cultivation and genomic characterization of new, ubiquitous marine nitrite-oxidizing bacteria from the Nitrospirales.</title>
        <authorList>
            <person name="Mueller A.J."/>
            <person name="Daebeler A."/>
            <person name="Herbold C.W."/>
            <person name="Kirkegaard R.H."/>
            <person name="Daims H."/>
        </authorList>
    </citation>
    <scope>NUCLEOTIDE SEQUENCE [LARGE SCALE GENOMIC DNA]</scope>
    <source>
        <strain evidence="2 3">VA</strain>
    </source>
</reference>
<dbReference type="KEGG" id="nall:PP769_19305"/>
<dbReference type="RefSeq" id="WP_312643415.1">
    <property type="nucleotide sequence ID" value="NZ_CP116967.1"/>
</dbReference>
<feature type="domain" description="DUF427" evidence="1">
    <location>
        <begin position="38"/>
        <end position="129"/>
    </location>
</feature>
<keyword evidence="3" id="KW-1185">Reference proteome</keyword>
<dbReference type="InterPro" id="IPR038694">
    <property type="entry name" value="DUF427_sf"/>
</dbReference>
<dbReference type="PANTHER" id="PTHR43058:SF1">
    <property type="entry name" value="DUF427 DOMAIN-CONTAINING PROTEIN"/>
    <property type="match status" value="1"/>
</dbReference>
<accession>A0AA96GI05</accession>
<dbReference type="PANTHER" id="PTHR43058">
    <property type="entry name" value="SLR0655 PROTEIN"/>
    <property type="match status" value="1"/>
</dbReference>
<dbReference type="Pfam" id="PF04248">
    <property type="entry name" value="NTP_transf_9"/>
    <property type="match status" value="1"/>
</dbReference>
<sequence>MQKLIFEQNPKMQIPKRGQESVWSYPRPPRLQRVHQQIRVEFGGLVLAETTQGYRLLETGSPPTYYFPPTDVRIAYLILSARQTVCEWKGMARYWSIQIGKRMSIDAAWSYPNPGERYKNIANYLAFFPGKVDACYVGKQKVKIHTGELYGGWITSKILGPFKGEPDTEF</sequence>
<name>A0AA96GI05_9BACT</name>
<evidence type="ECO:0000259" key="1">
    <source>
        <dbReference type="Pfam" id="PF04248"/>
    </source>
</evidence>
<dbReference type="AlphaFoldDB" id="A0AA96GI05"/>
<dbReference type="Gene3D" id="2.170.150.40">
    <property type="entry name" value="Domain of unknown function (DUF427)"/>
    <property type="match status" value="1"/>
</dbReference>
<evidence type="ECO:0000313" key="3">
    <source>
        <dbReference type="Proteomes" id="UP001302719"/>
    </source>
</evidence>
<proteinExistence type="predicted"/>